<proteinExistence type="predicted"/>
<gene>
    <name evidence="2" type="ORF">SDC9_69312</name>
</gene>
<dbReference type="EMBL" id="VSSQ01003899">
    <property type="protein sequence ID" value="MPM22853.1"/>
    <property type="molecule type" value="Genomic_DNA"/>
</dbReference>
<keyword evidence="1" id="KW-0472">Membrane</keyword>
<organism evidence="2">
    <name type="scientific">bioreactor metagenome</name>
    <dbReference type="NCBI Taxonomy" id="1076179"/>
    <lineage>
        <taxon>unclassified sequences</taxon>
        <taxon>metagenomes</taxon>
        <taxon>ecological metagenomes</taxon>
    </lineage>
</organism>
<keyword evidence="1" id="KW-1133">Transmembrane helix</keyword>
<reference evidence="2" key="1">
    <citation type="submission" date="2019-08" db="EMBL/GenBank/DDBJ databases">
        <authorList>
            <person name="Kucharzyk K."/>
            <person name="Murdoch R.W."/>
            <person name="Higgins S."/>
            <person name="Loffler F."/>
        </authorList>
    </citation>
    <scope>NUCLEOTIDE SEQUENCE</scope>
</reference>
<dbReference type="AlphaFoldDB" id="A0A644Y8F1"/>
<evidence type="ECO:0000256" key="1">
    <source>
        <dbReference type="SAM" id="Phobius"/>
    </source>
</evidence>
<comment type="caution">
    <text evidence="2">The sequence shown here is derived from an EMBL/GenBank/DDBJ whole genome shotgun (WGS) entry which is preliminary data.</text>
</comment>
<sequence>MTVKCKESAPDDSPYERHSDELAQMRRPAFVCVYMALTSAFSIVTLLAMEQTSQTIELPLSGGRTLHVYSDKAQAERCADNSVIAVYDDRHTGNPSFQIENSCRITRRRERLEVLSALIAFDREHPADPPWHRSLHSLEREWAEHNLAYRVGFLRSRARSVDLDNHAEGKGAFGYFLKSAWGVVYKFVLIKQKTKRE</sequence>
<evidence type="ECO:0000313" key="2">
    <source>
        <dbReference type="EMBL" id="MPM22853.1"/>
    </source>
</evidence>
<name>A0A644Y8F1_9ZZZZ</name>
<keyword evidence="1" id="KW-0812">Transmembrane</keyword>
<feature type="transmembrane region" description="Helical" evidence="1">
    <location>
        <begin position="29"/>
        <end position="49"/>
    </location>
</feature>
<protein>
    <submittedName>
        <fullName evidence="2">Uncharacterized protein</fullName>
    </submittedName>
</protein>
<accession>A0A644Y8F1</accession>